<gene>
    <name evidence="2" type="ORF">CAUJ_LOCUS9264</name>
</gene>
<sequence length="309" mass="34694">MSSDQSDPKEIEKRGEENQNETVEEDRGVGEELADEEQNDDAERNEDDVVHSRADYEAPLSLKPMNIIDTLIWLFPVLPENRQDDERVLARFAGAVEQVVYRPENQDLHLVESAPPSSHGSFDISEYLEQMSEFDPDFQVDLEALQFEEDFNGEHPKGSIKTMDPNEPIREEVENQGVENEGVAEVPKHHVESRDETPKIEEELAGNDEAAVAEDAVVRNGVGNEAEAAAVPMILEMPEHEQEATRREYDELRERLAVVNRFFLALAVGPEDDAVLADSDDDIDGFLMDAMVRGRGGPEDGFDDSDEDD</sequence>
<proteinExistence type="predicted"/>
<evidence type="ECO:0000313" key="2">
    <source>
        <dbReference type="EMBL" id="CAD6193345.1"/>
    </source>
</evidence>
<protein>
    <submittedName>
        <fullName evidence="2">Uncharacterized protein</fullName>
    </submittedName>
</protein>
<evidence type="ECO:0000256" key="1">
    <source>
        <dbReference type="SAM" id="MobiDB-lite"/>
    </source>
</evidence>
<organism evidence="2 3">
    <name type="scientific">Caenorhabditis auriculariae</name>
    <dbReference type="NCBI Taxonomy" id="2777116"/>
    <lineage>
        <taxon>Eukaryota</taxon>
        <taxon>Metazoa</taxon>
        <taxon>Ecdysozoa</taxon>
        <taxon>Nematoda</taxon>
        <taxon>Chromadorea</taxon>
        <taxon>Rhabditida</taxon>
        <taxon>Rhabditina</taxon>
        <taxon>Rhabditomorpha</taxon>
        <taxon>Rhabditoidea</taxon>
        <taxon>Rhabditidae</taxon>
        <taxon>Peloderinae</taxon>
        <taxon>Caenorhabditis</taxon>
    </lineage>
</organism>
<name>A0A8S1HDN9_9PELO</name>
<feature type="compositionally biased region" description="Acidic residues" evidence="1">
    <location>
        <begin position="32"/>
        <end position="46"/>
    </location>
</feature>
<accession>A0A8S1HDN9</accession>
<feature type="compositionally biased region" description="Basic and acidic residues" evidence="1">
    <location>
        <begin position="1"/>
        <end position="17"/>
    </location>
</feature>
<dbReference type="EMBL" id="CAJGYM010000034">
    <property type="protein sequence ID" value="CAD6193345.1"/>
    <property type="molecule type" value="Genomic_DNA"/>
</dbReference>
<evidence type="ECO:0000313" key="3">
    <source>
        <dbReference type="Proteomes" id="UP000835052"/>
    </source>
</evidence>
<reference evidence="2" key="1">
    <citation type="submission" date="2020-10" db="EMBL/GenBank/DDBJ databases">
        <authorList>
            <person name="Kikuchi T."/>
        </authorList>
    </citation>
    <scope>NUCLEOTIDE SEQUENCE</scope>
    <source>
        <strain evidence="2">NKZ352</strain>
    </source>
</reference>
<dbReference type="Proteomes" id="UP000835052">
    <property type="component" value="Unassembled WGS sequence"/>
</dbReference>
<comment type="caution">
    <text evidence="2">The sequence shown here is derived from an EMBL/GenBank/DDBJ whole genome shotgun (WGS) entry which is preliminary data.</text>
</comment>
<keyword evidence="3" id="KW-1185">Reference proteome</keyword>
<feature type="region of interest" description="Disordered" evidence="1">
    <location>
        <begin position="1"/>
        <end position="51"/>
    </location>
</feature>
<dbReference type="AlphaFoldDB" id="A0A8S1HDN9"/>